<keyword evidence="5 6" id="KW-0503">Monooxygenase</keyword>
<dbReference type="InterPro" id="IPR013785">
    <property type="entry name" value="Aldolase_TIM"/>
</dbReference>
<keyword evidence="4 6" id="KW-0560">Oxidoreductase</keyword>
<evidence type="ECO:0000256" key="3">
    <source>
        <dbReference type="ARBA" id="ARBA00022643"/>
    </source>
</evidence>
<comment type="caution">
    <text evidence="6">The sequence shown here is derived from an EMBL/GenBank/DDBJ whole genome shotgun (WGS) entry which is preliminary data.</text>
</comment>
<dbReference type="CDD" id="cd04730">
    <property type="entry name" value="NPD_like"/>
    <property type="match status" value="1"/>
</dbReference>
<gene>
    <name evidence="6" type="ORF">JOE42_000016</name>
</gene>
<keyword evidence="2" id="KW-0285">Flavoprotein</keyword>
<dbReference type="Pfam" id="PF03060">
    <property type="entry name" value="NMO"/>
    <property type="match status" value="1"/>
</dbReference>
<accession>A0ABS2KN98</accession>
<evidence type="ECO:0000256" key="1">
    <source>
        <dbReference type="ARBA" id="ARBA00009881"/>
    </source>
</evidence>
<evidence type="ECO:0000313" key="7">
    <source>
        <dbReference type="Proteomes" id="UP000703038"/>
    </source>
</evidence>
<evidence type="ECO:0000313" key="6">
    <source>
        <dbReference type="EMBL" id="MBM7413283.1"/>
    </source>
</evidence>
<dbReference type="Proteomes" id="UP000703038">
    <property type="component" value="Unassembled WGS sequence"/>
</dbReference>
<sequence length="282" mass="29450">MGVLPRQNARSLERFDQWLGDIRAGLAADEAARPGVVHGPLAVNLTGRVSPDDIPANLEICARHGVEIVVSAAGDPTELTKRVHEWGGQVFHDVTTWRHAEKAIAAGVDGLVCIGSGGGGHAGTVSHLILVPRLRAIFDGTIVMAGAVAHGAAIRAAEVLGADLSYVGTRFIASEESMAPPEYKRMLVEATSDDLVFTPFGGGGPARWLRPSAAALGLDLDGELAARTKDGTRPWKDVWSAGQGVDLIEDVAPVAVLVDRLRVEYDAASAVPVRTATAVAPG</sequence>
<protein>
    <submittedName>
        <fullName evidence="6">Nitronate monooxygenase</fullName>
        <ecNumber evidence="6">1.13.12.16</ecNumber>
    </submittedName>
</protein>
<evidence type="ECO:0000256" key="4">
    <source>
        <dbReference type="ARBA" id="ARBA00023002"/>
    </source>
</evidence>
<dbReference type="PANTHER" id="PTHR42747:SF4">
    <property type="entry name" value="BLR1330 PROTEIN"/>
    <property type="match status" value="1"/>
</dbReference>
<dbReference type="Gene3D" id="3.20.20.70">
    <property type="entry name" value="Aldolase class I"/>
    <property type="match status" value="1"/>
</dbReference>
<keyword evidence="7" id="KW-1185">Reference proteome</keyword>
<evidence type="ECO:0000256" key="5">
    <source>
        <dbReference type="ARBA" id="ARBA00023033"/>
    </source>
</evidence>
<name>A0ABS2KN98_9NOCA</name>
<dbReference type="EMBL" id="JAFBBK010000001">
    <property type="protein sequence ID" value="MBM7413283.1"/>
    <property type="molecule type" value="Genomic_DNA"/>
</dbReference>
<organism evidence="6 7">
    <name type="scientific">Rhodococcoides corynebacterioides</name>
    <dbReference type="NCBI Taxonomy" id="53972"/>
    <lineage>
        <taxon>Bacteria</taxon>
        <taxon>Bacillati</taxon>
        <taxon>Actinomycetota</taxon>
        <taxon>Actinomycetes</taxon>
        <taxon>Mycobacteriales</taxon>
        <taxon>Nocardiaceae</taxon>
        <taxon>Rhodococcoides</taxon>
    </lineage>
</organism>
<dbReference type="PANTHER" id="PTHR42747">
    <property type="entry name" value="NITRONATE MONOOXYGENASE-RELATED"/>
    <property type="match status" value="1"/>
</dbReference>
<keyword evidence="3" id="KW-0288">FMN</keyword>
<dbReference type="EC" id="1.13.12.16" evidence="6"/>
<dbReference type="InterPro" id="IPR004136">
    <property type="entry name" value="NMO"/>
</dbReference>
<comment type="similarity">
    <text evidence="1">Belongs to the nitronate monooxygenase family. NMO class I subfamily.</text>
</comment>
<reference evidence="6 7" key="1">
    <citation type="submission" date="2021-01" db="EMBL/GenBank/DDBJ databases">
        <title>Genomics of switchgrass bacterial isolates.</title>
        <authorList>
            <person name="Shade A."/>
        </authorList>
    </citation>
    <scope>NUCLEOTIDE SEQUENCE [LARGE SCALE GENOMIC DNA]</scope>
    <source>
        <strain evidence="6 7">PvP111</strain>
    </source>
</reference>
<proteinExistence type="inferred from homology"/>
<dbReference type="GO" id="GO:0018580">
    <property type="term" value="F:nitronate monooxygenase activity"/>
    <property type="evidence" value="ECO:0007669"/>
    <property type="project" value="UniProtKB-EC"/>
</dbReference>
<evidence type="ECO:0000256" key="2">
    <source>
        <dbReference type="ARBA" id="ARBA00022630"/>
    </source>
</evidence>
<dbReference type="RefSeq" id="WP_239532311.1">
    <property type="nucleotide sequence ID" value="NZ_JAFBBK010000001.1"/>
</dbReference>
<dbReference type="SUPFAM" id="SSF51412">
    <property type="entry name" value="Inosine monophosphate dehydrogenase (IMPDH)"/>
    <property type="match status" value="1"/>
</dbReference>